<protein>
    <submittedName>
        <fullName evidence="2">Uncharacterized protein</fullName>
    </submittedName>
</protein>
<feature type="compositionally biased region" description="Basic and acidic residues" evidence="1">
    <location>
        <begin position="92"/>
        <end position="115"/>
    </location>
</feature>
<comment type="caution">
    <text evidence="2">The sequence shown here is derived from an EMBL/GenBank/DDBJ whole genome shotgun (WGS) entry which is preliminary data.</text>
</comment>
<feature type="region of interest" description="Disordered" evidence="1">
    <location>
        <begin position="83"/>
        <end position="115"/>
    </location>
</feature>
<keyword evidence="3" id="KW-1185">Reference proteome</keyword>
<dbReference type="Proteomes" id="UP001642540">
    <property type="component" value="Unassembled WGS sequence"/>
</dbReference>
<organism evidence="2 3">
    <name type="scientific">Orchesella dallaii</name>
    <dbReference type="NCBI Taxonomy" id="48710"/>
    <lineage>
        <taxon>Eukaryota</taxon>
        <taxon>Metazoa</taxon>
        <taxon>Ecdysozoa</taxon>
        <taxon>Arthropoda</taxon>
        <taxon>Hexapoda</taxon>
        <taxon>Collembola</taxon>
        <taxon>Entomobryomorpha</taxon>
        <taxon>Entomobryoidea</taxon>
        <taxon>Orchesellidae</taxon>
        <taxon>Orchesellinae</taxon>
        <taxon>Orchesella</taxon>
    </lineage>
</organism>
<accession>A0ABP1R9B4</accession>
<evidence type="ECO:0000313" key="2">
    <source>
        <dbReference type="EMBL" id="CAL8120860.1"/>
    </source>
</evidence>
<dbReference type="EMBL" id="CAXLJM020000064">
    <property type="protein sequence ID" value="CAL8120860.1"/>
    <property type="molecule type" value="Genomic_DNA"/>
</dbReference>
<sequence length="174" mass="19296">MTNTTEEVTATLNRTEEEATIINILMMMPSRTTCEAPAMQFSTSSDSEQSTEENEWVVTEAAGNVAKAARKVGYGLRRTSKINLRTSNSSQEAEHDKDVSTAEDMGRDTTKVHNRSYDDVDNYDLLSLFNEEEDGAYKKTCSSSTLSQSVRIIQPEEQPKSPIATIGLFLVLQS</sequence>
<evidence type="ECO:0000313" key="3">
    <source>
        <dbReference type="Proteomes" id="UP001642540"/>
    </source>
</evidence>
<gene>
    <name evidence="2" type="ORF">ODALV1_LOCUS19112</name>
</gene>
<reference evidence="2 3" key="1">
    <citation type="submission" date="2024-08" db="EMBL/GenBank/DDBJ databases">
        <authorList>
            <person name="Cucini C."/>
            <person name="Frati F."/>
        </authorList>
    </citation>
    <scope>NUCLEOTIDE SEQUENCE [LARGE SCALE GENOMIC DNA]</scope>
</reference>
<name>A0ABP1R9B4_9HEXA</name>
<evidence type="ECO:0000256" key="1">
    <source>
        <dbReference type="SAM" id="MobiDB-lite"/>
    </source>
</evidence>
<proteinExistence type="predicted"/>